<keyword evidence="1" id="KW-1133">Transmembrane helix</keyword>
<feature type="transmembrane region" description="Helical" evidence="1">
    <location>
        <begin position="69"/>
        <end position="91"/>
    </location>
</feature>
<organism evidence="2 3">
    <name type="scientific">Sungkyunkwania multivorans</name>
    <dbReference type="NCBI Taxonomy" id="1173618"/>
    <lineage>
        <taxon>Bacteria</taxon>
        <taxon>Pseudomonadati</taxon>
        <taxon>Bacteroidota</taxon>
        <taxon>Flavobacteriia</taxon>
        <taxon>Flavobacteriales</taxon>
        <taxon>Flavobacteriaceae</taxon>
        <taxon>Sungkyunkwania</taxon>
    </lineage>
</organism>
<proteinExistence type="predicted"/>
<feature type="transmembrane region" description="Helical" evidence="1">
    <location>
        <begin position="6"/>
        <end position="24"/>
    </location>
</feature>
<dbReference type="Proteomes" id="UP001596978">
    <property type="component" value="Unassembled WGS sequence"/>
</dbReference>
<name>A0ABW3D0I3_9FLAO</name>
<evidence type="ECO:0000256" key="1">
    <source>
        <dbReference type="SAM" id="Phobius"/>
    </source>
</evidence>
<keyword evidence="1" id="KW-0812">Transmembrane</keyword>
<keyword evidence="1" id="KW-0472">Membrane</keyword>
<sequence>MELVWYTIFGSIGLLIIALLYKFLPRKRKNWFFGYWIPDGKKGDHVYRFAHRFYSTLVIVSIFSSLMLALLSCLFLADYILLFFTGFLVFFMKLSSILTERHLKNNFDRYGNPRIKGAKEREARIRAAKARN</sequence>
<protein>
    <submittedName>
        <fullName evidence="2">Uncharacterized protein</fullName>
    </submittedName>
</protein>
<dbReference type="EMBL" id="JBHTJH010000017">
    <property type="protein sequence ID" value="MFD0863365.1"/>
    <property type="molecule type" value="Genomic_DNA"/>
</dbReference>
<dbReference type="RefSeq" id="WP_386409343.1">
    <property type="nucleotide sequence ID" value="NZ_JBHTJH010000017.1"/>
</dbReference>
<feature type="transmembrane region" description="Helical" evidence="1">
    <location>
        <begin position="45"/>
        <end position="63"/>
    </location>
</feature>
<evidence type="ECO:0000313" key="3">
    <source>
        <dbReference type="Proteomes" id="UP001596978"/>
    </source>
</evidence>
<gene>
    <name evidence="2" type="ORF">ACFQ1M_14215</name>
</gene>
<accession>A0ABW3D0I3</accession>
<comment type="caution">
    <text evidence="2">The sequence shown here is derived from an EMBL/GenBank/DDBJ whole genome shotgun (WGS) entry which is preliminary data.</text>
</comment>
<reference evidence="3" key="1">
    <citation type="journal article" date="2019" name="Int. J. Syst. Evol. Microbiol.">
        <title>The Global Catalogue of Microorganisms (GCM) 10K type strain sequencing project: providing services to taxonomists for standard genome sequencing and annotation.</title>
        <authorList>
            <consortium name="The Broad Institute Genomics Platform"/>
            <consortium name="The Broad Institute Genome Sequencing Center for Infectious Disease"/>
            <person name="Wu L."/>
            <person name="Ma J."/>
        </authorList>
    </citation>
    <scope>NUCLEOTIDE SEQUENCE [LARGE SCALE GENOMIC DNA]</scope>
    <source>
        <strain evidence="3">CCUG 62952</strain>
    </source>
</reference>
<evidence type="ECO:0000313" key="2">
    <source>
        <dbReference type="EMBL" id="MFD0863365.1"/>
    </source>
</evidence>
<keyword evidence="3" id="KW-1185">Reference proteome</keyword>